<dbReference type="Pfam" id="PF12204">
    <property type="entry name" value="DUF3598_N"/>
    <property type="match status" value="1"/>
</dbReference>
<gene>
    <name evidence="3" type="ORF">HJG54_32935</name>
</gene>
<dbReference type="Gene3D" id="2.40.128.20">
    <property type="match status" value="2"/>
</dbReference>
<dbReference type="GO" id="GO:0005886">
    <property type="term" value="C:plasma membrane"/>
    <property type="evidence" value="ECO:0007669"/>
    <property type="project" value="TreeGrafter"/>
</dbReference>
<dbReference type="RefSeq" id="WP_316436074.1">
    <property type="nucleotide sequence ID" value="NZ_CP053587.1"/>
</dbReference>
<evidence type="ECO:0000259" key="1">
    <source>
        <dbReference type="Pfam" id="PF12204"/>
    </source>
</evidence>
<evidence type="ECO:0000313" key="3">
    <source>
        <dbReference type="EMBL" id="WNZ27656.1"/>
    </source>
</evidence>
<feature type="domain" description="Biogenesis factor required for ATP synthase 1-like C-terminal" evidence="2">
    <location>
        <begin position="143"/>
        <end position="277"/>
    </location>
</feature>
<dbReference type="PANTHER" id="PTHR33404">
    <property type="entry name" value="CELL DIVISION TOPOLOGICAL SPECIFICITY FACTOR HOMOLOG, CHLOROPLASTIC"/>
    <property type="match status" value="1"/>
</dbReference>
<dbReference type="InterPro" id="IPR012674">
    <property type="entry name" value="Calycin"/>
</dbReference>
<dbReference type="AlphaFoldDB" id="A0AA96WR22"/>
<dbReference type="PANTHER" id="PTHR33404:SF1">
    <property type="entry name" value="SLL0497 PROTEIN"/>
    <property type="match status" value="1"/>
</dbReference>
<dbReference type="SUPFAM" id="SSF50814">
    <property type="entry name" value="Lipocalins"/>
    <property type="match status" value="2"/>
</dbReference>
<dbReference type="InterPro" id="IPR048378">
    <property type="entry name" value="BFA1-like_C"/>
</dbReference>
<proteinExistence type="predicted"/>
<dbReference type="EMBL" id="CP053587">
    <property type="protein sequence ID" value="WNZ27656.1"/>
    <property type="molecule type" value="Genomic_DNA"/>
</dbReference>
<name>A0AA96WR22_9CYAN</name>
<dbReference type="Pfam" id="PF21053">
    <property type="entry name" value="BFA1_C"/>
    <property type="match status" value="1"/>
</dbReference>
<dbReference type="InterPro" id="IPR022017">
    <property type="entry name" value="BFA1-like_DUF3598"/>
</dbReference>
<accession>A0AA96WR22</accession>
<dbReference type="GO" id="GO:0000918">
    <property type="term" value="P:division septum site selection"/>
    <property type="evidence" value="ECO:0007669"/>
    <property type="project" value="TreeGrafter"/>
</dbReference>
<protein>
    <submittedName>
        <fullName evidence="3">DUF3598 family protein</fullName>
    </submittedName>
</protein>
<evidence type="ECO:0000259" key="2">
    <source>
        <dbReference type="Pfam" id="PF21053"/>
    </source>
</evidence>
<feature type="domain" description="DUF3598" evidence="1">
    <location>
        <begin position="1"/>
        <end position="139"/>
    </location>
</feature>
<organism evidence="3">
    <name type="scientific">Leptolyngbya sp. NK1-12</name>
    <dbReference type="NCBI Taxonomy" id="2547451"/>
    <lineage>
        <taxon>Bacteria</taxon>
        <taxon>Bacillati</taxon>
        <taxon>Cyanobacteriota</taxon>
        <taxon>Cyanophyceae</taxon>
        <taxon>Leptolyngbyales</taxon>
        <taxon>Leptolyngbyaceae</taxon>
        <taxon>Leptolyngbya group</taxon>
        <taxon>Leptolyngbya</taxon>
    </lineage>
</organism>
<reference evidence="3" key="1">
    <citation type="submission" date="2020-05" db="EMBL/GenBank/DDBJ databases">
        <authorList>
            <person name="Zhu T."/>
            <person name="Keshari N."/>
            <person name="Lu X."/>
        </authorList>
    </citation>
    <scope>NUCLEOTIDE SEQUENCE</scope>
    <source>
        <strain evidence="3">NK1-12</strain>
    </source>
</reference>
<sequence>MKSQWECVLQNLGEWQGSFTQLSPTGEILKQIPSLISLRGVNNNQSIHLRLQRYYPDESGAVPAQPHELVRDFSTTGAGALFFESGAFSEGSSYFATGIQFGAEFAFIYNDRRMRLVQMFDPAGQLSQLTLIREQRVGTDAPERPLLQLKDLLGDWQGEATTLYPNSLQVETSSTTRRLVWQGEQVLQMADSQSLLLQPAQTQLGVAHFSFEQDGLLFQSLLLPDGASATFPTEIRLGRAFFLETGWLLQPNLRQRLIRRYDANGKWLNVTFMIEQKR</sequence>